<dbReference type="EMBL" id="ML179099">
    <property type="protein sequence ID" value="THV00800.1"/>
    <property type="molecule type" value="Genomic_DNA"/>
</dbReference>
<gene>
    <name evidence="1" type="ORF">K435DRAFT_793884</name>
</gene>
<name>A0A4S8ME29_DENBC</name>
<reference evidence="1 2" key="1">
    <citation type="journal article" date="2019" name="Nat. Ecol. Evol.">
        <title>Megaphylogeny resolves global patterns of mushroom evolution.</title>
        <authorList>
            <person name="Varga T."/>
            <person name="Krizsan K."/>
            <person name="Foldi C."/>
            <person name="Dima B."/>
            <person name="Sanchez-Garcia M."/>
            <person name="Sanchez-Ramirez S."/>
            <person name="Szollosi G.J."/>
            <person name="Szarkandi J.G."/>
            <person name="Papp V."/>
            <person name="Albert L."/>
            <person name="Andreopoulos W."/>
            <person name="Angelini C."/>
            <person name="Antonin V."/>
            <person name="Barry K.W."/>
            <person name="Bougher N.L."/>
            <person name="Buchanan P."/>
            <person name="Buyck B."/>
            <person name="Bense V."/>
            <person name="Catcheside P."/>
            <person name="Chovatia M."/>
            <person name="Cooper J."/>
            <person name="Damon W."/>
            <person name="Desjardin D."/>
            <person name="Finy P."/>
            <person name="Geml J."/>
            <person name="Haridas S."/>
            <person name="Hughes K."/>
            <person name="Justo A."/>
            <person name="Karasinski D."/>
            <person name="Kautmanova I."/>
            <person name="Kiss B."/>
            <person name="Kocsube S."/>
            <person name="Kotiranta H."/>
            <person name="LaButti K.M."/>
            <person name="Lechner B.E."/>
            <person name="Liimatainen K."/>
            <person name="Lipzen A."/>
            <person name="Lukacs Z."/>
            <person name="Mihaltcheva S."/>
            <person name="Morgado L.N."/>
            <person name="Niskanen T."/>
            <person name="Noordeloos M.E."/>
            <person name="Ohm R.A."/>
            <person name="Ortiz-Santana B."/>
            <person name="Ovrebo C."/>
            <person name="Racz N."/>
            <person name="Riley R."/>
            <person name="Savchenko A."/>
            <person name="Shiryaev A."/>
            <person name="Soop K."/>
            <person name="Spirin V."/>
            <person name="Szebenyi C."/>
            <person name="Tomsovsky M."/>
            <person name="Tulloss R.E."/>
            <person name="Uehling J."/>
            <person name="Grigoriev I.V."/>
            <person name="Vagvolgyi C."/>
            <person name="Papp T."/>
            <person name="Martin F.M."/>
            <person name="Miettinen O."/>
            <person name="Hibbett D.S."/>
            <person name="Nagy L.G."/>
        </authorList>
    </citation>
    <scope>NUCLEOTIDE SEQUENCE [LARGE SCALE GENOMIC DNA]</scope>
    <source>
        <strain evidence="1 2">CBS 962.96</strain>
    </source>
</reference>
<organism evidence="1 2">
    <name type="scientific">Dendrothele bispora (strain CBS 962.96)</name>
    <dbReference type="NCBI Taxonomy" id="1314807"/>
    <lineage>
        <taxon>Eukaryota</taxon>
        <taxon>Fungi</taxon>
        <taxon>Dikarya</taxon>
        <taxon>Basidiomycota</taxon>
        <taxon>Agaricomycotina</taxon>
        <taxon>Agaricomycetes</taxon>
        <taxon>Agaricomycetidae</taxon>
        <taxon>Agaricales</taxon>
        <taxon>Agaricales incertae sedis</taxon>
        <taxon>Dendrothele</taxon>
    </lineage>
</organism>
<accession>A0A4S8ME29</accession>
<dbReference type="Proteomes" id="UP000297245">
    <property type="component" value="Unassembled WGS sequence"/>
</dbReference>
<proteinExistence type="predicted"/>
<dbReference type="OrthoDB" id="3068619at2759"/>
<protein>
    <submittedName>
        <fullName evidence="1">Uncharacterized protein</fullName>
    </submittedName>
</protein>
<dbReference type="AlphaFoldDB" id="A0A4S8ME29"/>
<keyword evidence="2" id="KW-1185">Reference proteome</keyword>
<sequence>MQIREYQMPRTHRIVVLDDVPEHKGFYHEALFRLQGVIYERELPPLKETRTRIRLPDAPYLRQHVGITGLGLAYMTDAVDNIHRLYAKFERALQSQDLHPWAADQSCGYNTMEFQQIAGTLPLVRTLPVDSQFHSRMVLTLMEYSDACWAMALFTQKKIQFFT</sequence>
<evidence type="ECO:0000313" key="1">
    <source>
        <dbReference type="EMBL" id="THV00800.1"/>
    </source>
</evidence>
<evidence type="ECO:0000313" key="2">
    <source>
        <dbReference type="Proteomes" id="UP000297245"/>
    </source>
</evidence>